<protein>
    <recommendedName>
        <fullName evidence="1">Nucleoside phosphorylase domain-containing protein</fullName>
    </recommendedName>
</protein>
<sequence>MKIEHVLILVAMELEAKPFVEHLNLEEIADFFPSHMPFVAFSGEHHATKVTVVTLGKDSVYGTGVDNVGTVTASMATELALAKYGGSVDLVLNAGTCGGFKRKGAEIADVFLTTGVANHDRRIPIPGFDAYGIGKLVTMDPTTMAEKLGYKTGICTSGNSLDKTDKDDEIMKNNDASFKDMEAAAVAWVASMNKVPYLGLKVVTDIVDGEFPTQDEFMANLGAAATSLQSALPKVLTYVCDESSNHDGAKSDL</sequence>
<dbReference type="InterPro" id="IPR035994">
    <property type="entry name" value="Nucleoside_phosphorylase_sf"/>
</dbReference>
<gene>
    <name evidence="2" type="ORF">CYCCA115_LOCUS12294</name>
</gene>
<proteinExistence type="predicted"/>
<dbReference type="InterPro" id="IPR000845">
    <property type="entry name" value="Nucleoside_phosphorylase_d"/>
</dbReference>
<dbReference type="PANTHER" id="PTHR46994">
    <property type="entry name" value="5'-METHYLTHIOADENOSINE/S-ADENOSYLHOMOCYSTEINE NUCLEOSIDASE 1"/>
    <property type="match status" value="1"/>
</dbReference>
<comment type="caution">
    <text evidence="2">The sequence shown here is derived from an EMBL/GenBank/DDBJ whole genome shotgun (WGS) entry which is preliminary data.</text>
</comment>
<dbReference type="AlphaFoldDB" id="A0AAD2FQP0"/>
<dbReference type="GO" id="GO:0009116">
    <property type="term" value="P:nucleoside metabolic process"/>
    <property type="evidence" value="ECO:0007669"/>
    <property type="project" value="InterPro"/>
</dbReference>
<dbReference type="InterPro" id="IPR044580">
    <property type="entry name" value="MTAN"/>
</dbReference>
<evidence type="ECO:0000313" key="3">
    <source>
        <dbReference type="Proteomes" id="UP001295423"/>
    </source>
</evidence>
<dbReference type="GO" id="GO:0008930">
    <property type="term" value="F:methylthioadenosine nucleosidase activity"/>
    <property type="evidence" value="ECO:0007669"/>
    <property type="project" value="InterPro"/>
</dbReference>
<dbReference type="CDD" id="cd09008">
    <property type="entry name" value="MTAN"/>
    <property type="match status" value="1"/>
</dbReference>
<evidence type="ECO:0000259" key="1">
    <source>
        <dbReference type="Pfam" id="PF01048"/>
    </source>
</evidence>
<evidence type="ECO:0000313" key="2">
    <source>
        <dbReference type="EMBL" id="CAJ1949833.1"/>
    </source>
</evidence>
<keyword evidence="3" id="KW-1185">Reference proteome</keyword>
<dbReference type="PANTHER" id="PTHR46994:SF1">
    <property type="entry name" value="5'-METHYLTHIOADENOSINE NUCLEOSIDASE"/>
    <property type="match status" value="1"/>
</dbReference>
<organism evidence="2 3">
    <name type="scientific">Cylindrotheca closterium</name>
    <dbReference type="NCBI Taxonomy" id="2856"/>
    <lineage>
        <taxon>Eukaryota</taxon>
        <taxon>Sar</taxon>
        <taxon>Stramenopiles</taxon>
        <taxon>Ochrophyta</taxon>
        <taxon>Bacillariophyta</taxon>
        <taxon>Bacillariophyceae</taxon>
        <taxon>Bacillariophycidae</taxon>
        <taxon>Bacillariales</taxon>
        <taxon>Bacillariaceae</taxon>
        <taxon>Cylindrotheca</taxon>
    </lineage>
</organism>
<name>A0AAD2FQP0_9STRA</name>
<dbReference type="Proteomes" id="UP001295423">
    <property type="component" value="Unassembled WGS sequence"/>
</dbReference>
<dbReference type="GO" id="GO:0019509">
    <property type="term" value="P:L-methionine salvage from methylthioadenosine"/>
    <property type="evidence" value="ECO:0007669"/>
    <property type="project" value="InterPro"/>
</dbReference>
<accession>A0AAD2FQP0</accession>
<reference evidence="2" key="1">
    <citation type="submission" date="2023-08" db="EMBL/GenBank/DDBJ databases">
        <authorList>
            <person name="Audoor S."/>
            <person name="Bilcke G."/>
        </authorList>
    </citation>
    <scope>NUCLEOTIDE SEQUENCE</scope>
</reference>
<feature type="domain" description="Nucleoside phosphorylase" evidence="1">
    <location>
        <begin position="6"/>
        <end position="235"/>
    </location>
</feature>
<dbReference type="SUPFAM" id="SSF53167">
    <property type="entry name" value="Purine and uridine phosphorylases"/>
    <property type="match status" value="1"/>
</dbReference>
<dbReference type="EMBL" id="CAKOGP040001758">
    <property type="protein sequence ID" value="CAJ1949833.1"/>
    <property type="molecule type" value="Genomic_DNA"/>
</dbReference>
<dbReference type="Gene3D" id="3.40.50.1580">
    <property type="entry name" value="Nucleoside phosphorylase domain"/>
    <property type="match status" value="1"/>
</dbReference>
<dbReference type="Pfam" id="PF01048">
    <property type="entry name" value="PNP_UDP_1"/>
    <property type="match status" value="1"/>
</dbReference>